<dbReference type="PANTHER" id="PTHR31973:SF195">
    <property type="entry name" value="MUDR FAMILY TRANSPOSASE"/>
    <property type="match status" value="1"/>
</dbReference>
<evidence type="ECO:0000313" key="4">
    <source>
        <dbReference type="EMBL" id="KAK3207023.1"/>
    </source>
</evidence>
<keyword evidence="3" id="KW-0233">DNA recombination</keyword>
<dbReference type="GO" id="GO:0003677">
    <property type="term" value="F:DNA binding"/>
    <property type="evidence" value="ECO:0007669"/>
    <property type="project" value="UniProtKB-KW"/>
</dbReference>
<dbReference type="Pfam" id="PF00872">
    <property type="entry name" value="Transposase_mut"/>
    <property type="match status" value="1"/>
</dbReference>
<dbReference type="GO" id="GO:0004803">
    <property type="term" value="F:transposase activity"/>
    <property type="evidence" value="ECO:0007669"/>
    <property type="project" value="InterPro"/>
</dbReference>
<organism evidence="4 5">
    <name type="scientific">Dipteronia sinensis</name>
    <dbReference type="NCBI Taxonomy" id="43782"/>
    <lineage>
        <taxon>Eukaryota</taxon>
        <taxon>Viridiplantae</taxon>
        <taxon>Streptophyta</taxon>
        <taxon>Embryophyta</taxon>
        <taxon>Tracheophyta</taxon>
        <taxon>Spermatophyta</taxon>
        <taxon>Magnoliopsida</taxon>
        <taxon>eudicotyledons</taxon>
        <taxon>Gunneridae</taxon>
        <taxon>Pentapetalae</taxon>
        <taxon>rosids</taxon>
        <taxon>malvids</taxon>
        <taxon>Sapindales</taxon>
        <taxon>Sapindaceae</taxon>
        <taxon>Hippocastanoideae</taxon>
        <taxon>Acereae</taxon>
        <taxon>Dipteronia</taxon>
    </lineage>
</organism>
<dbReference type="Proteomes" id="UP001281410">
    <property type="component" value="Unassembled WGS sequence"/>
</dbReference>
<reference evidence="4" key="1">
    <citation type="journal article" date="2023" name="Plant J.">
        <title>Genome sequences and population genomics provide insights into the demographic history, inbreeding, and mutation load of two 'living fossil' tree species of Dipteronia.</title>
        <authorList>
            <person name="Feng Y."/>
            <person name="Comes H.P."/>
            <person name="Chen J."/>
            <person name="Zhu S."/>
            <person name="Lu R."/>
            <person name="Zhang X."/>
            <person name="Li P."/>
            <person name="Qiu J."/>
            <person name="Olsen K.M."/>
            <person name="Qiu Y."/>
        </authorList>
    </citation>
    <scope>NUCLEOTIDE SEQUENCE</scope>
    <source>
        <strain evidence="4">NBL</strain>
    </source>
</reference>
<evidence type="ECO:0000313" key="5">
    <source>
        <dbReference type="Proteomes" id="UP001281410"/>
    </source>
</evidence>
<accession>A0AAE0ABK9</accession>
<evidence type="ECO:0000256" key="2">
    <source>
        <dbReference type="ARBA" id="ARBA00023125"/>
    </source>
</evidence>
<sequence>MDGNNQIYPLAYGYRDSENDTSWSWFHIELHDVIGEPIELVIISNRHKSIEKAIRTVFSNSLHGNCICHLSQNMRAKFKNDKVQKFFFKVSKAYRVLEFESYMQEVSKVKADVVAYAMEANVEKWARAHFPGRQYSNMTTNIAECLNSVLREARELPITVLTEYLRFTFQQWLSTKDEYLLDNFCLQNRSI</sequence>
<evidence type="ECO:0000256" key="1">
    <source>
        <dbReference type="ARBA" id="ARBA00022578"/>
    </source>
</evidence>
<evidence type="ECO:0000256" key="3">
    <source>
        <dbReference type="ARBA" id="ARBA00023172"/>
    </source>
</evidence>
<name>A0AAE0ABK9_9ROSI</name>
<dbReference type="GO" id="GO:0006313">
    <property type="term" value="P:DNA transposition"/>
    <property type="evidence" value="ECO:0007669"/>
    <property type="project" value="InterPro"/>
</dbReference>
<keyword evidence="5" id="KW-1185">Reference proteome</keyword>
<keyword evidence="1" id="KW-0815">Transposition</keyword>
<proteinExistence type="predicted"/>
<protein>
    <recommendedName>
        <fullName evidence="6">MULE transposase domain-containing protein</fullName>
    </recommendedName>
</protein>
<dbReference type="AlphaFoldDB" id="A0AAE0ABK9"/>
<gene>
    <name evidence="4" type="ORF">Dsin_021069</name>
</gene>
<dbReference type="InterPro" id="IPR001207">
    <property type="entry name" value="Transposase_mutator"/>
</dbReference>
<keyword evidence="2" id="KW-0238">DNA-binding</keyword>
<evidence type="ECO:0008006" key="6">
    <source>
        <dbReference type="Google" id="ProtNLM"/>
    </source>
</evidence>
<dbReference type="PANTHER" id="PTHR31973">
    <property type="entry name" value="POLYPROTEIN, PUTATIVE-RELATED"/>
    <property type="match status" value="1"/>
</dbReference>
<dbReference type="EMBL" id="JANJYJ010000006">
    <property type="protein sequence ID" value="KAK3207023.1"/>
    <property type="molecule type" value="Genomic_DNA"/>
</dbReference>
<comment type="caution">
    <text evidence="4">The sequence shown here is derived from an EMBL/GenBank/DDBJ whole genome shotgun (WGS) entry which is preliminary data.</text>
</comment>